<dbReference type="AlphaFoldDB" id="A0AAV4ME64"/>
<name>A0AAV4ME64_CAEEX</name>
<evidence type="ECO:0000313" key="2">
    <source>
        <dbReference type="Proteomes" id="UP001054945"/>
    </source>
</evidence>
<sequence>MIGGKSQEGTSIPGHCHNEIEPQEEIVCACERGTDYGTWGRPLTLIRSRWNILRRFLSTPTTGFDRIGGAYINRGE</sequence>
<accession>A0AAV4ME64</accession>
<gene>
    <name evidence="1" type="ORF">CEXT_479421</name>
</gene>
<reference evidence="1 2" key="1">
    <citation type="submission" date="2021-06" db="EMBL/GenBank/DDBJ databases">
        <title>Caerostris extrusa draft genome.</title>
        <authorList>
            <person name="Kono N."/>
            <person name="Arakawa K."/>
        </authorList>
    </citation>
    <scope>NUCLEOTIDE SEQUENCE [LARGE SCALE GENOMIC DNA]</scope>
</reference>
<keyword evidence="2" id="KW-1185">Reference proteome</keyword>
<protein>
    <submittedName>
        <fullName evidence="1">Uncharacterized protein</fullName>
    </submittedName>
</protein>
<evidence type="ECO:0000313" key="1">
    <source>
        <dbReference type="EMBL" id="GIX70719.1"/>
    </source>
</evidence>
<proteinExistence type="predicted"/>
<comment type="caution">
    <text evidence="1">The sequence shown here is derived from an EMBL/GenBank/DDBJ whole genome shotgun (WGS) entry which is preliminary data.</text>
</comment>
<dbReference type="Proteomes" id="UP001054945">
    <property type="component" value="Unassembled WGS sequence"/>
</dbReference>
<organism evidence="1 2">
    <name type="scientific">Caerostris extrusa</name>
    <name type="common">Bark spider</name>
    <name type="synonym">Caerostris bankana</name>
    <dbReference type="NCBI Taxonomy" id="172846"/>
    <lineage>
        <taxon>Eukaryota</taxon>
        <taxon>Metazoa</taxon>
        <taxon>Ecdysozoa</taxon>
        <taxon>Arthropoda</taxon>
        <taxon>Chelicerata</taxon>
        <taxon>Arachnida</taxon>
        <taxon>Araneae</taxon>
        <taxon>Araneomorphae</taxon>
        <taxon>Entelegynae</taxon>
        <taxon>Araneoidea</taxon>
        <taxon>Araneidae</taxon>
        <taxon>Caerostris</taxon>
    </lineage>
</organism>
<dbReference type="EMBL" id="BPLR01019695">
    <property type="protein sequence ID" value="GIX70719.1"/>
    <property type="molecule type" value="Genomic_DNA"/>
</dbReference>